<dbReference type="VEuPathDB" id="MicrosporidiaDB:NBO_1129g0001"/>
<dbReference type="OMA" id="FHDVQMY"/>
<dbReference type="GO" id="GO:0051603">
    <property type="term" value="P:proteolysis involved in protein catabolic process"/>
    <property type="evidence" value="ECO:0007669"/>
    <property type="project" value="InterPro"/>
</dbReference>
<dbReference type="PANTHER" id="PTHR32194">
    <property type="entry name" value="METALLOPROTEASE TLDD"/>
    <property type="match status" value="1"/>
</dbReference>
<dbReference type="OrthoDB" id="10248542at2759"/>
<dbReference type="GO" id="GO:0005839">
    <property type="term" value="C:proteasome core complex"/>
    <property type="evidence" value="ECO:0007669"/>
    <property type="project" value="InterPro"/>
</dbReference>
<dbReference type="GO" id="GO:0005737">
    <property type="term" value="C:cytoplasm"/>
    <property type="evidence" value="ECO:0007669"/>
    <property type="project" value="TreeGrafter"/>
</dbReference>
<dbReference type="InterPro" id="IPR029055">
    <property type="entry name" value="Ntn_hydrolases_N"/>
</dbReference>
<dbReference type="EMBL" id="KB910036">
    <property type="protein sequence ID" value="EOB11492.1"/>
    <property type="molecule type" value="Genomic_DNA"/>
</dbReference>
<evidence type="ECO:0000313" key="3">
    <source>
        <dbReference type="Proteomes" id="UP000016927"/>
    </source>
</evidence>
<dbReference type="PANTHER" id="PTHR32194:SF6">
    <property type="entry name" value="PROTEASOME SUBUNIT BETA"/>
    <property type="match status" value="1"/>
</dbReference>
<dbReference type="InterPro" id="IPR023333">
    <property type="entry name" value="Proteasome_suB-type"/>
</dbReference>
<keyword evidence="3" id="KW-1185">Reference proteome</keyword>
<evidence type="ECO:0000313" key="2">
    <source>
        <dbReference type="EMBL" id="EOB11492.1"/>
    </source>
</evidence>
<keyword evidence="2" id="KW-0647">Proteasome</keyword>
<accession>R0KMY1</accession>
<dbReference type="STRING" id="578461.R0KMY1"/>
<dbReference type="Gene3D" id="3.60.20.10">
    <property type="entry name" value="Glutamine Phosphoribosylpyrophosphate, subunit 1, domain 1"/>
    <property type="match status" value="1"/>
</dbReference>
<keyword evidence="1" id="KW-0539">Nucleus</keyword>
<dbReference type="SUPFAM" id="SSF56235">
    <property type="entry name" value="N-terminal nucleophile aminohydrolases (Ntn hydrolases)"/>
    <property type="match status" value="1"/>
</dbReference>
<reference evidence="2 3" key="1">
    <citation type="journal article" date="2013" name="BMC Genomics">
        <title>Comparative genomics of parasitic silkworm microsporidia reveal an association between genome expansion and host adaptation.</title>
        <authorList>
            <person name="Pan G."/>
            <person name="Xu J."/>
            <person name="Li T."/>
            <person name="Xia Q."/>
            <person name="Liu S.L."/>
            <person name="Zhang G."/>
            <person name="Li S."/>
            <person name="Li C."/>
            <person name="Liu H."/>
            <person name="Yang L."/>
            <person name="Liu T."/>
            <person name="Zhang X."/>
            <person name="Wu Z."/>
            <person name="Fan W."/>
            <person name="Dang X."/>
            <person name="Xiang H."/>
            <person name="Tao M."/>
            <person name="Li Y."/>
            <person name="Hu J."/>
            <person name="Li Z."/>
            <person name="Lin L."/>
            <person name="Luo J."/>
            <person name="Geng L."/>
            <person name="Wang L."/>
            <person name="Long M."/>
            <person name="Wan Y."/>
            <person name="He N."/>
            <person name="Zhang Z."/>
            <person name="Lu C."/>
            <person name="Keeling P.J."/>
            <person name="Wang J."/>
            <person name="Xiang Z."/>
            <person name="Zhou Z."/>
        </authorList>
    </citation>
    <scope>NUCLEOTIDE SEQUENCE [LARGE SCALE GENOMIC DNA]</scope>
    <source>
        <strain evidence="3">CQ1 / CVCC 102059</strain>
    </source>
</reference>
<dbReference type="AlphaFoldDB" id="R0KMY1"/>
<evidence type="ECO:0000256" key="1">
    <source>
        <dbReference type="ARBA" id="ARBA00023242"/>
    </source>
</evidence>
<sequence length="193" mass="21733">MRNFVISSGYISFKFKNGIVIACDTQGSYGSLAKYNDIRRLIKLGSNTLCCFSGEVSDTQSLINRLKMIIEEDNQEITPSGFHRITQRILYTARSKMEPYNTNVVIGGIQQQENNIKDFILSNVNHLGNSYSSNSISSGLGNFIALPFLRSVSLENLEREDAIKIAEESLRIMCYRSTRNSNRIQVGIVDEMV</sequence>
<name>R0KMY1_NOSB1</name>
<dbReference type="InterPro" id="IPR001353">
    <property type="entry name" value="Proteasome_sua/b"/>
</dbReference>
<organism evidence="2 3">
    <name type="scientific">Nosema bombycis (strain CQ1 / CVCC 102059)</name>
    <name type="common">Microsporidian parasite</name>
    <name type="synonym">Pebrine of silkworm</name>
    <dbReference type="NCBI Taxonomy" id="578461"/>
    <lineage>
        <taxon>Eukaryota</taxon>
        <taxon>Fungi</taxon>
        <taxon>Fungi incertae sedis</taxon>
        <taxon>Microsporidia</taxon>
        <taxon>Nosematidae</taxon>
        <taxon>Nosema</taxon>
    </lineage>
</organism>
<dbReference type="HOGENOM" id="CLU_072435_1_0_1"/>
<protein>
    <submittedName>
        <fullName evidence="2">Proteasome subunit beta type-4</fullName>
    </submittedName>
</protein>
<gene>
    <name evidence="2" type="primary">PSB4</name>
    <name evidence="2" type="ORF">NBO_1129g0001</name>
</gene>
<dbReference type="Proteomes" id="UP000016927">
    <property type="component" value="Unassembled WGS sequence"/>
</dbReference>
<proteinExistence type="predicted"/>
<dbReference type="Pfam" id="PF00227">
    <property type="entry name" value="Proteasome"/>
    <property type="match status" value="1"/>
</dbReference>